<accession>A0ACC8S3R4</accession>
<organism evidence="1 2">
    <name type="scientific">Enterobacter kobei</name>
    <dbReference type="NCBI Taxonomy" id="208224"/>
    <lineage>
        <taxon>Bacteria</taxon>
        <taxon>Pseudomonadati</taxon>
        <taxon>Pseudomonadota</taxon>
        <taxon>Gammaproteobacteria</taxon>
        <taxon>Enterobacterales</taxon>
        <taxon>Enterobacteriaceae</taxon>
        <taxon>Enterobacter</taxon>
        <taxon>Enterobacter cloacae complex</taxon>
    </lineage>
</organism>
<dbReference type="EMBL" id="MKXD01000003">
    <property type="protein sequence ID" value="OLR18103.1"/>
    <property type="molecule type" value="Genomic_DNA"/>
</dbReference>
<reference evidence="1" key="1">
    <citation type="submission" date="2016-10" db="EMBL/GenBank/DDBJ databases">
        <authorList>
            <person name="Wang S."/>
            <person name="Zhu B."/>
        </authorList>
    </citation>
    <scope>NUCLEOTIDE SEQUENCE</scope>
    <source>
        <strain evidence="1">JCM 8580</strain>
    </source>
</reference>
<evidence type="ECO:0000313" key="2">
    <source>
        <dbReference type="Proteomes" id="UP000187000"/>
    </source>
</evidence>
<evidence type="ECO:0000313" key="1">
    <source>
        <dbReference type="EMBL" id="OLR18103.1"/>
    </source>
</evidence>
<gene>
    <name evidence="1" type="ORF">BH713_16515</name>
</gene>
<proteinExistence type="predicted"/>
<sequence length="70" mass="7438">MLAGYFSIISVCQVNAAENSFFVKTKLLTSSSETHTIAAEPATVSLTVMGINSNSIVDSTPYLTIQLPGR</sequence>
<name>A0ACC8S3R4_9ENTR</name>
<keyword evidence="2" id="KW-1185">Reference proteome</keyword>
<dbReference type="Proteomes" id="UP000187000">
    <property type="component" value="Unassembled WGS sequence"/>
</dbReference>
<comment type="caution">
    <text evidence="1">The sequence shown here is derived from an EMBL/GenBank/DDBJ whole genome shotgun (WGS) entry which is preliminary data.</text>
</comment>
<protein>
    <submittedName>
        <fullName evidence="1">Uncharacterized protein</fullName>
    </submittedName>
</protein>